<dbReference type="Proteomes" id="UP001300745">
    <property type="component" value="Unassembled WGS sequence"/>
</dbReference>
<accession>A0ABT3SE37</accession>
<keyword evidence="3" id="KW-1185">Reference proteome</keyword>
<dbReference type="RefSeq" id="WP_265997427.1">
    <property type="nucleotide sequence ID" value="NZ_JAPJDN010000010.1"/>
</dbReference>
<sequence length="159" mass="16960">MVDAGPTPDQSFDVPTIKELIRSALDAGKSVRDLAEDSGQRVKFQTFQELSIHPPKQFPKDAKTITGMALALRVSETAIVLAYAKSLGITVTTGSNLAMRLPADVDRLSPEMQDALVAIARAALTTSPTPARKADHVAAALTSGRKPPKGGQDERRLTK</sequence>
<dbReference type="EMBL" id="JAPJDO010000010">
    <property type="protein sequence ID" value="MCX2937769.1"/>
    <property type="molecule type" value="Genomic_DNA"/>
</dbReference>
<protein>
    <recommendedName>
        <fullName evidence="4">XRE family transcriptional regulator</fullName>
    </recommendedName>
</protein>
<evidence type="ECO:0000313" key="2">
    <source>
        <dbReference type="EMBL" id="MCX2937769.1"/>
    </source>
</evidence>
<evidence type="ECO:0008006" key="4">
    <source>
        <dbReference type="Google" id="ProtNLM"/>
    </source>
</evidence>
<name>A0ABT3SE37_9MYCO</name>
<organism evidence="2 3">
    <name type="scientific">Mycobacterium pinniadriaticum</name>
    <dbReference type="NCBI Taxonomy" id="2994102"/>
    <lineage>
        <taxon>Bacteria</taxon>
        <taxon>Bacillati</taxon>
        <taxon>Actinomycetota</taxon>
        <taxon>Actinomycetes</taxon>
        <taxon>Mycobacteriales</taxon>
        <taxon>Mycobacteriaceae</taxon>
        <taxon>Mycobacterium</taxon>
    </lineage>
</organism>
<comment type="caution">
    <text evidence="2">The sequence shown here is derived from an EMBL/GenBank/DDBJ whole genome shotgun (WGS) entry which is preliminary data.</text>
</comment>
<feature type="region of interest" description="Disordered" evidence="1">
    <location>
        <begin position="128"/>
        <end position="159"/>
    </location>
</feature>
<gene>
    <name evidence="2" type="ORF">ORI27_13755</name>
</gene>
<evidence type="ECO:0000256" key="1">
    <source>
        <dbReference type="SAM" id="MobiDB-lite"/>
    </source>
</evidence>
<reference evidence="2 3" key="1">
    <citation type="submission" date="2022-11" db="EMBL/GenBank/DDBJ databases">
        <title>Mycobacterium sp. nov.</title>
        <authorList>
            <person name="Papic B."/>
            <person name="Spicic S."/>
            <person name="Duvnjak S."/>
        </authorList>
    </citation>
    <scope>NUCLEOTIDE SEQUENCE [LARGE SCALE GENOMIC DNA]</scope>
    <source>
        <strain evidence="2 3">CVI_P4</strain>
    </source>
</reference>
<proteinExistence type="predicted"/>
<evidence type="ECO:0000313" key="3">
    <source>
        <dbReference type="Proteomes" id="UP001300745"/>
    </source>
</evidence>